<dbReference type="CDD" id="cd06850">
    <property type="entry name" value="biotinyl_domain"/>
    <property type="match status" value="1"/>
</dbReference>
<dbReference type="Pfam" id="PF00289">
    <property type="entry name" value="Biotin_carb_N"/>
    <property type="match status" value="1"/>
</dbReference>
<dbReference type="SUPFAM" id="SSF51230">
    <property type="entry name" value="Single hybrid motif"/>
    <property type="match status" value="1"/>
</dbReference>
<keyword evidence="3" id="KW-0436">Ligase</keyword>
<dbReference type="SUPFAM" id="SSF51246">
    <property type="entry name" value="Rudiment single hybrid motif"/>
    <property type="match status" value="1"/>
</dbReference>
<evidence type="ECO:0000256" key="4">
    <source>
        <dbReference type="ARBA" id="ARBA00022741"/>
    </source>
</evidence>
<dbReference type="FunFam" id="3.30.470.20:FF:000028">
    <property type="entry name" value="Methylcrotonoyl-CoA carboxylase subunit alpha, mitochondrial"/>
    <property type="match status" value="1"/>
</dbReference>
<dbReference type="InterPro" id="IPR013815">
    <property type="entry name" value="ATP_grasp_subdomain_1"/>
</dbReference>
<dbReference type="GO" id="GO:0004485">
    <property type="term" value="F:methylcrotonoyl-CoA carboxylase activity"/>
    <property type="evidence" value="ECO:0007669"/>
    <property type="project" value="TreeGrafter"/>
</dbReference>
<keyword evidence="5 9" id="KW-0067">ATP-binding</keyword>
<evidence type="ECO:0000256" key="7">
    <source>
        <dbReference type="ARBA" id="ARBA00023128"/>
    </source>
</evidence>
<feature type="domain" description="Biotin carboxylation" evidence="12">
    <location>
        <begin position="61"/>
        <end position="508"/>
    </location>
</feature>
<dbReference type="InterPro" id="IPR016185">
    <property type="entry name" value="PreATP-grasp_dom_sf"/>
</dbReference>
<comment type="subcellular location">
    <subcellularLocation>
        <location evidence="2">Mitochondrion matrix</location>
    </subcellularLocation>
</comment>
<dbReference type="GO" id="GO:0046872">
    <property type="term" value="F:metal ion binding"/>
    <property type="evidence" value="ECO:0007669"/>
    <property type="project" value="InterPro"/>
</dbReference>
<dbReference type="Gene3D" id="2.40.50.100">
    <property type="match status" value="1"/>
</dbReference>
<keyword evidence="6" id="KW-0809">Transit peptide</keyword>
<dbReference type="FunFam" id="2.40.50.100:FF:000003">
    <property type="entry name" value="Acetyl-CoA carboxylase biotin carboxyl carrier protein"/>
    <property type="match status" value="1"/>
</dbReference>
<protein>
    <submittedName>
        <fullName evidence="13">Acetyl-CoA carboxylase, biotin carboxylase subunit</fullName>
    </submittedName>
</protein>
<dbReference type="InterPro" id="IPR011764">
    <property type="entry name" value="Biotin_carboxylation_dom"/>
</dbReference>
<dbReference type="SMART" id="SM00878">
    <property type="entry name" value="Biotin_carb_C"/>
    <property type="match status" value="1"/>
</dbReference>
<keyword evidence="4 9" id="KW-0547">Nucleotide-binding</keyword>
<dbReference type="SUPFAM" id="SSF56059">
    <property type="entry name" value="Glutathione synthetase ATP-binding domain-like"/>
    <property type="match status" value="1"/>
</dbReference>
<dbReference type="PROSITE" id="PS00867">
    <property type="entry name" value="CPSASE_2"/>
    <property type="match status" value="1"/>
</dbReference>
<evidence type="ECO:0000313" key="14">
    <source>
        <dbReference type="Proteomes" id="UP000053815"/>
    </source>
</evidence>
<dbReference type="InterPro" id="IPR050856">
    <property type="entry name" value="Biotin_carboxylase_complex"/>
</dbReference>
<dbReference type="InterPro" id="IPR005481">
    <property type="entry name" value="BC-like_N"/>
</dbReference>
<evidence type="ECO:0000256" key="5">
    <source>
        <dbReference type="ARBA" id="ARBA00022840"/>
    </source>
</evidence>
<keyword evidence="8" id="KW-0092">Biotin</keyword>
<comment type="cofactor">
    <cofactor evidence="1">
        <name>biotin</name>
        <dbReference type="ChEBI" id="CHEBI:57586"/>
    </cofactor>
</comment>
<organism evidence="13">
    <name type="scientific">Mucor ambiguus</name>
    <dbReference type="NCBI Taxonomy" id="91626"/>
    <lineage>
        <taxon>Eukaryota</taxon>
        <taxon>Fungi</taxon>
        <taxon>Fungi incertae sedis</taxon>
        <taxon>Mucoromycota</taxon>
        <taxon>Mucoromycotina</taxon>
        <taxon>Mucoromycetes</taxon>
        <taxon>Mucorales</taxon>
        <taxon>Mucorineae</taxon>
        <taxon>Mucoraceae</taxon>
        <taxon>Mucor</taxon>
    </lineage>
</organism>
<dbReference type="PROSITE" id="PS50968">
    <property type="entry name" value="BIOTINYL_LIPOYL"/>
    <property type="match status" value="1"/>
</dbReference>
<dbReference type="PANTHER" id="PTHR18866">
    <property type="entry name" value="CARBOXYLASE:PYRUVATE/ACETYL-COA/PROPIONYL-COA CARBOXYLASE"/>
    <property type="match status" value="1"/>
</dbReference>
<evidence type="ECO:0000256" key="3">
    <source>
        <dbReference type="ARBA" id="ARBA00022598"/>
    </source>
</evidence>
<dbReference type="PROSITE" id="PS50979">
    <property type="entry name" value="BC"/>
    <property type="match status" value="1"/>
</dbReference>
<gene>
    <name evidence="13" type="ORF">MAM1_0113d05635</name>
</gene>
<dbReference type="InterPro" id="IPR005482">
    <property type="entry name" value="Biotin_COase_C"/>
</dbReference>
<dbReference type="FunFam" id="3.40.50.20:FF:000010">
    <property type="entry name" value="Propionyl-CoA carboxylase subunit alpha"/>
    <property type="match status" value="1"/>
</dbReference>
<dbReference type="EMBL" id="DF836402">
    <property type="protein sequence ID" value="GAN06156.1"/>
    <property type="molecule type" value="Genomic_DNA"/>
</dbReference>
<dbReference type="Pfam" id="PF00364">
    <property type="entry name" value="Biotin_lipoyl"/>
    <property type="match status" value="1"/>
</dbReference>
<dbReference type="Gene3D" id="3.40.50.20">
    <property type="match status" value="1"/>
</dbReference>
<dbReference type="PANTHER" id="PTHR18866:SF33">
    <property type="entry name" value="METHYLCROTONOYL-COA CARBOXYLASE SUBUNIT ALPHA, MITOCHONDRIAL-RELATED"/>
    <property type="match status" value="1"/>
</dbReference>
<evidence type="ECO:0000259" key="12">
    <source>
        <dbReference type="PROSITE" id="PS50979"/>
    </source>
</evidence>
<dbReference type="InterPro" id="IPR000089">
    <property type="entry name" value="Biotin_lipoyl"/>
</dbReference>
<evidence type="ECO:0000256" key="6">
    <source>
        <dbReference type="ARBA" id="ARBA00022946"/>
    </source>
</evidence>
<accession>A0A0C9M7M9</accession>
<dbReference type="AlphaFoldDB" id="A0A0C9M7M9"/>
<keyword evidence="14" id="KW-1185">Reference proteome</keyword>
<name>A0A0C9M7M9_9FUNG</name>
<evidence type="ECO:0000256" key="9">
    <source>
        <dbReference type="PROSITE-ProRule" id="PRU00409"/>
    </source>
</evidence>
<dbReference type="Pfam" id="PF02786">
    <property type="entry name" value="CPSase_L_D2"/>
    <property type="match status" value="1"/>
</dbReference>
<dbReference type="SUPFAM" id="SSF52440">
    <property type="entry name" value="PreATP-grasp domain"/>
    <property type="match status" value="1"/>
</dbReference>
<reference evidence="13" key="1">
    <citation type="submission" date="2014-09" db="EMBL/GenBank/DDBJ databases">
        <title>Draft genome sequence of an oleaginous Mucoromycotina fungus Mucor ambiguus NBRC6742.</title>
        <authorList>
            <person name="Takeda I."/>
            <person name="Yamane N."/>
            <person name="Morita T."/>
            <person name="Tamano K."/>
            <person name="Machida M."/>
            <person name="Baker S."/>
            <person name="Koike H."/>
        </authorList>
    </citation>
    <scope>NUCLEOTIDE SEQUENCE</scope>
    <source>
        <strain evidence="13">NBRC 6742</strain>
    </source>
</reference>
<dbReference type="FunFam" id="3.30.1490.20:FF:000003">
    <property type="entry name" value="acetyl-CoA carboxylase isoform X1"/>
    <property type="match status" value="1"/>
</dbReference>
<dbReference type="InterPro" id="IPR011054">
    <property type="entry name" value="Rudment_hybrid_motif"/>
</dbReference>
<dbReference type="Gene3D" id="3.30.700.40">
    <property type="match status" value="1"/>
</dbReference>
<dbReference type="OrthoDB" id="196847at2759"/>
<dbReference type="Pfam" id="PF02785">
    <property type="entry name" value="Biotin_carb_C"/>
    <property type="match status" value="1"/>
</dbReference>
<dbReference type="PROSITE" id="PS00188">
    <property type="entry name" value="BIOTIN"/>
    <property type="match status" value="1"/>
</dbReference>
<sequence>MLQLHTRLSTLAVYTTKAVLRPYRCHGVKDSATIRSIHTSNVMRDRNPLFEKILIANRQDIDLQFFPYDRGEIAIRVMRTAKELGIKTVAVYSEPDANAQHVKMADEAYLIGPAASAESYLCIDKIMNVAKMTGSQAIHPGYGFLSENADFSDIVKASNIAFIGPSGDAMRSMGSKSESKFIMQDAGVPVVPGYHGENQDVGFLKDQAEKIGYPVLIKAIKGGGGKGMRIVRSPSEFEEMLESSKRESIKSFGDDKVLVEKYLERPRHVEVQVFADKHDNVVHLFERDCSVQRRHQKVIEEAPAPGLTEELRAELGAKAVAAARAVNYENAGTVEFIMDNVDKQFYFMEMNTRLQVEHPVTEMVTKTDLVRWQLEVAAGNPLLMRQDELKLHGHAFEARVYAENPSNHFLPDTGPLFSVRTPLPSENVRLETGFVQGDQISVHYDPMISKLIVHGENRNDALRRFRRALEQYQVVGLNTNISFIKTVAEHPEFIKGEVETGFIQQYEKDLFKDAGAPDPTTLALAASALRLKEIDNIKKSSHDPYSPWSTHTDSFRINNINHRELSVTSNDHPYKVIVSTNSTQSNLVDMEVVDAATNESIKTFTAVDSHLDKDGLMVSSIDSKTLKSNVVLHDQDVVVFDEFGRTTFKLPTPNYILGSGENLGAGSVKTPMPCKISQVFVKPGQVINKGDTLIVLEAMKMEHVIKAPVAGTIDQVLYTVGDLVAENKNLVTFASE</sequence>
<evidence type="ECO:0000313" key="13">
    <source>
        <dbReference type="EMBL" id="GAN06156.1"/>
    </source>
</evidence>
<dbReference type="Gene3D" id="3.30.1490.20">
    <property type="entry name" value="ATP-grasp fold, A domain"/>
    <property type="match status" value="1"/>
</dbReference>
<dbReference type="GO" id="GO:0005524">
    <property type="term" value="F:ATP binding"/>
    <property type="evidence" value="ECO:0007669"/>
    <property type="project" value="UniProtKB-UniRule"/>
</dbReference>
<dbReference type="InterPro" id="IPR005479">
    <property type="entry name" value="CPAse_ATP-bd"/>
</dbReference>
<dbReference type="PROSITE" id="PS50975">
    <property type="entry name" value="ATP_GRASP"/>
    <property type="match status" value="1"/>
</dbReference>
<feature type="domain" description="ATP-grasp" evidence="11">
    <location>
        <begin position="180"/>
        <end position="378"/>
    </location>
</feature>
<keyword evidence="7" id="KW-0496">Mitochondrion</keyword>
<evidence type="ECO:0000256" key="2">
    <source>
        <dbReference type="ARBA" id="ARBA00004305"/>
    </source>
</evidence>
<evidence type="ECO:0000256" key="8">
    <source>
        <dbReference type="ARBA" id="ARBA00023267"/>
    </source>
</evidence>
<evidence type="ECO:0000256" key="1">
    <source>
        <dbReference type="ARBA" id="ARBA00001953"/>
    </source>
</evidence>
<dbReference type="Proteomes" id="UP000053815">
    <property type="component" value="Unassembled WGS sequence"/>
</dbReference>
<dbReference type="GO" id="GO:0005759">
    <property type="term" value="C:mitochondrial matrix"/>
    <property type="evidence" value="ECO:0007669"/>
    <property type="project" value="UniProtKB-SubCell"/>
</dbReference>
<dbReference type="Gene3D" id="3.30.470.20">
    <property type="entry name" value="ATP-grasp fold, B domain"/>
    <property type="match status" value="1"/>
</dbReference>
<dbReference type="InterPro" id="IPR001882">
    <property type="entry name" value="Biotin_BS"/>
</dbReference>
<feature type="domain" description="Lipoyl-binding" evidence="10">
    <location>
        <begin position="665"/>
        <end position="734"/>
    </location>
</feature>
<dbReference type="STRING" id="91626.A0A0C9M7M9"/>
<evidence type="ECO:0000259" key="11">
    <source>
        <dbReference type="PROSITE" id="PS50975"/>
    </source>
</evidence>
<dbReference type="InterPro" id="IPR011761">
    <property type="entry name" value="ATP-grasp"/>
</dbReference>
<evidence type="ECO:0000259" key="10">
    <source>
        <dbReference type="PROSITE" id="PS50968"/>
    </source>
</evidence>
<proteinExistence type="predicted"/>
<dbReference type="InterPro" id="IPR011053">
    <property type="entry name" value="Single_hybrid_motif"/>
</dbReference>